<evidence type="ECO:0000256" key="3">
    <source>
        <dbReference type="ARBA" id="ARBA00022692"/>
    </source>
</evidence>
<comment type="subcellular location">
    <subcellularLocation>
        <location evidence="1">Endomembrane system</location>
        <topology evidence="1">Multi-pass membrane protein</topology>
    </subcellularLocation>
</comment>
<evidence type="ECO:0000256" key="5">
    <source>
        <dbReference type="ARBA" id="ARBA00023136"/>
    </source>
</evidence>
<dbReference type="InParanoid" id="A0A2J7QUS0"/>
<feature type="transmembrane region" description="Helical" evidence="6">
    <location>
        <begin position="37"/>
        <end position="58"/>
    </location>
</feature>
<comment type="similarity">
    <text evidence="2">Belongs to the DRAM/TMEM150 family.</text>
</comment>
<keyword evidence="5 6" id="KW-0472">Membrane</keyword>
<dbReference type="Proteomes" id="UP000235965">
    <property type="component" value="Unassembled WGS sequence"/>
</dbReference>
<sequence length="235" mass="26465">MNHFSVNRYAIAVHNNHVEPGFPYISETGSFSPESCIFGQVINFAAFLTVVCVYIKYLEIKNCIQTLTPGDGVSHRFNKVTLAFGLASCAGLDIVANFQESNVIVVHMLGAFICFAAGTIYFILQVWISYKIPGLASKWMLRIRAFLVGICMLTTISTIIPGIVAFYEYRGSIRQKWKPEDGGWELHLTSAISEWILCITYCFLICSFVPDFYNLEIEAPIVKLKKNENSYKDVI</sequence>
<evidence type="ECO:0000259" key="7">
    <source>
        <dbReference type="Pfam" id="PF10277"/>
    </source>
</evidence>
<keyword evidence="4 6" id="KW-1133">Transmembrane helix</keyword>
<dbReference type="Pfam" id="PF10277">
    <property type="entry name" value="Frag1"/>
    <property type="match status" value="1"/>
</dbReference>
<reference evidence="8 9" key="1">
    <citation type="submission" date="2017-12" db="EMBL/GenBank/DDBJ databases">
        <title>Hemimetabolous genomes reveal molecular basis of termite eusociality.</title>
        <authorList>
            <person name="Harrison M.C."/>
            <person name="Jongepier E."/>
            <person name="Robertson H.M."/>
            <person name="Arning N."/>
            <person name="Bitard-Feildel T."/>
            <person name="Chao H."/>
            <person name="Childers C.P."/>
            <person name="Dinh H."/>
            <person name="Doddapaneni H."/>
            <person name="Dugan S."/>
            <person name="Gowin J."/>
            <person name="Greiner C."/>
            <person name="Han Y."/>
            <person name="Hu H."/>
            <person name="Hughes D.S.T."/>
            <person name="Huylmans A.-K."/>
            <person name="Kemena C."/>
            <person name="Kremer L.P.M."/>
            <person name="Lee S.L."/>
            <person name="Lopez-Ezquerra A."/>
            <person name="Mallet L."/>
            <person name="Monroy-Kuhn J.M."/>
            <person name="Moser A."/>
            <person name="Murali S.C."/>
            <person name="Muzny D.M."/>
            <person name="Otani S."/>
            <person name="Piulachs M.-D."/>
            <person name="Poelchau M."/>
            <person name="Qu J."/>
            <person name="Schaub F."/>
            <person name="Wada-Katsumata A."/>
            <person name="Worley K.C."/>
            <person name="Xie Q."/>
            <person name="Ylla G."/>
            <person name="Poulsen M."/>
            <person name="Gibbs R.A."/>
            <person name="Schal C."/>
            <person name="Richards S."/>
            <person name="Belles X."/>
            <person name="Korb J."/>
            <person name="Bornberg-Bauer E."/>
        </authorList>
    </citation>
    <scope>NUCLEOTIDE SEQUENCE [LARGE SCALE GENOMIC DNA]</scope>
    <source>
        <tissue evidence="8">Whole body</tissue>
    </source>
</reference>
<accession>A0A2J7QUS0</accession>
<evidence type="ECO:0000256" key="2">
    <source>
        <dbReference type="ARBA" id="ARBA00006565"/>
    </source>
</evidence>
<dbReference type="InterPro" id="IPR019402">
    <property type="entry name" value="CWH43_N"/>
</dbReference>
<comment type="caution">
    <text evidence="8">The sequence shown here is derived from an EMBL/GenBank/DDBJ whole genome shotgun (WGS) entry which is preliminary data.</text>
</comment>
<protein>
    <recommendedName>
        <fullName evidence="7">CWH43-like N-terminal domain-containing protein</fullName>
    </recommendedName>
</protein>
<keyword evidence="9" id="KW-1185">Reference proteome</keyword>
<dbReference type="PANTHER" id="PTHR21324:SF2">
    <property type="entry name" value="EG:22E5.9 PROTEIN"/>
    <property type="match status" value="1"/>
</dbReference>
<gene>
    <name evidence="8" type="ORF">B7P43_G14022</name>
</gene>
<feature type="transmembrane region" description="Helical" evidence="6">
    <location>
        <begin position="145"/>
        <end position="167"/>
    </location>
</feature>
<dbReference type="EMBL" id="NEVH01010489">
    <property type="protein sequence ID" value="PNF32324.1"/>
    <property type="molecule type" value="Genomic_DNA"/>
</dbReference>
<evidence type="ECO:0000313" key="9">
    <source>
        <dbReference type="Proteomes" id="UP000235965"/>
    </source>
</evidence>
<dbReference type="PANTHER" id="PTHR21324">
    <property type="entry name" value="FASTING-INDUCIBLE INTEGRAL MEMBRANE PROTEIN TM6P1-RELATED"/>
    <property type="match status" value="1"/>
</dbReference>
<dbReference type="OrthoDB" id="191706at2759"/>
<evidence type="ECO:0000256" key="4">
    <source>
        <dbReference type="ARBA" id="ARBA00022989"/>
    </source>
</evidence>
<keyword evidence="3 6" id="KW-0812">Transmembrane</keyword>
<feature type="domain" description="CWH43-like N-terminal" evidence="7">
    <location>
        <begin position="9"/>
        <end position="214"/>
    </location>
</feature>
<name>A0A2J7QUS0_9NEOP</name>
<evidence type="ECO:0000256" key="1">
    <source>
        <dbReference type="ARBA" id="ARBA00004127"/>
    </source>
</evidence>
<dbReference type="GO" id="GO:0012505">
    <property type="term" value="C:endomembrane system"/>
    <property type="evidence" value="ECO:0007669"/>
    <property type="project" value="UniProtKB-SubCell"/>
</dbReference>
<dbReference type="InterPro" id="IPR050911">
    <property type="entry name" value="DRAM/TMEM150_Autophagy_Mod"/>
</dbReference>
<organism evidence="8 9">
    <name type="scientific">Cryptotermes secundus</name>
    <dbReference type="NCBI Taxonomy" id="105785"/>
    <lineage>
        <taxon>Eukaryota</taxon>
        <taxon>Metazoa</taxon>
        <taxon>Ecdysozoa</taxon>
        <taxon>Arthropoda</taxon>
        <taxon>Hexapoda</taxon>
        <taxon>Insecta</taxon>
        <taxon>Pterygota</taxon>
        <taxon>Neoptera</taxon>
        <taxon>Polyneoptera</taxon>
        <taxon>Dictyoptera</taxon>
        <taxon>Blattodea</taxon>
        <taxon>Blattoidea</taxon>
        <taxon>Termitoidae</taxon>
        <taxon>Kalotermitidae</taxon>
        <taxon>Cryptotermitinae</taxon>
        <taxon>Cryptotermes</taxon>
    </lineage>
</organism>
<feature type="transmembrane region" description="Helical" evidence="6">
    <location>
        <begin position="104"/>
        <end position="124"/>
    </location>
</feature>
<dbReference type="AlphaFoldDB" id="A0A2J7QUS0"/>
<evidence type="ECO:0000313" key="8">
    <source>
        <dbReference type="EMBL" id="PNF32324.1"/>
    </source>
</evidence>
<proteinExistence type="inferred from homology"/>
<evidence type="ECO:0000256" key="6">
    <source>
        <dbReference type="SAM" id="Phobius"/>
    </source>
</evidence>